<dbReference type="GO" id="GO:0000166">
    <property type="term" value="F:nucleotide binding"/>
    <property type="evidence" value="ECO:0007669"/>
    <property type="project" value="InterPro"/>
</dbReference>
<keyword evidence="4" id="KW-1185">Reference proteome</keyword>
<evidence type="ECO:0000313" key="4">
    <source>
        <dbReference type="Proteomes" id="UP000641588"/>
    </source>
</evidence>
<protein>
    <submittedName>
        <fullName evidence="3">Gfo/Idh/MocA family oxidoreductase</fullName>
    </submittedName>
</protein>
<organism evidence="3 4">
    <name type="scientific">Paenibacillus foliorum</name>
    <dbReference type="NCBI Taxonomy" id="2654974"/>
    <lineage>
        <taxon>Bacteria</taxon>
        <taxon>Bacillati</taxon>
        <taxon>Bacillota</taxon>
        <taxon>Bacilli</taxon>
        <taxon>Bacillales</taxon>
        <taxon>Paenibacillaceae</taxon>
        <taxon>Paenibacillus</taxon>
    </lineage>
</organism>
<evidence type="ECO:0000259" key="2">
    <source>
        <dbReference type="Pfam" id="PF22725"/>
    </source>
</evidence>
<sequence>MVKIAFIGAGGIAAHHMKSLTVNPKVEIVGICDVVREHAQKMADLNGGQAYTDYEAMLDREKPDGLIVCVPPFAHGQVEEAAASRGIHMLVEKPVGLDMDTVRKKAEVLREAGVIVGTGYCLRYLEAMNKAKEYLQDKQIAMVRALRSGGMPEMPWWGIMDKSGGQLVEMTTHNVDMMRCLAGDITKVSADMNLLVMKDTPGVDVPDVTSASFVFASGAVGHIDTTFFPQPVGRSILEVMGPNYLLTIEGKTLTIIEGKQTIVYKGDDDYSKAQDDAFIEAIDTGNRSLIKADYSEGVKTLEVTLAANSSAASGQSVYLA</sequence>
<feature type="domain" description="GFO/IDH/MocA-like oxidoreductase" evidence="2">
    <location>
        <begin position="140"/>
        <end position="239"/>
    </location>
</feature>
<accession>A0A972GKX6</accession>
<dbReference type="Gene3D" id="3.40.50.720">
    <property type="entry name" value="NAD(P)-binding Rossmann-like Domain"/>
    <property type="match status" value="1"/>
</dbReference>
<dbReference type="RefSeq" id="WP_171650884.1">
    <property type="nucleotide sequence ID" value="NZ_WHOD01000020.1"/>
</dbReference>
<dbReference type="Pfam" id="PF22725">
    <property type="entry name" value="GFO_IDH_MocA_C3"/>
    <property type="match status" value="1"/>
</dbReference>
<dbReference type="InterPro" id="IPR052515">
    <property type="entry name" value="Gfo/Idh/MocA_Oxidoreductase"/>
</dbReference>
<gene>
    <name evidence="3" type="ORF">GC093_05485</name>
</gene>
<dbReference type="PANTHER" id="PTHR43249:SF1">
    <property type="entry name" value="D-GLUCOSIDE 3-DEHYDROGENASE"/>
    <property type="match status" value="1"/>
</dbReference>
<dbReference type="AlphaFoldDB" id="A0A972GKX6"/>
<dbReference type="PANTHER" id="PTHR43249">
    <property type="entry name" value="UDP-N-ACETYL-2-AMINO-2-DEOXY-D-GLUCURONATE OXIDASE"/>
    <property type="match status" value="1"/>
</dbReference>
<comment type="caution">
    <text evidence="3">The sequence shown here is derived from an EMBL/GenBank/DDBJ whole genome shotgun (WGS) entry which is preliminary data.</text>
</comment>
<evidence type="ECO:0000313" key="3">
    <source>
        <dbReference type="EMBL" id="NOU92681.1"/>
    </source>
</evidence>
<dbReference type="Gene3D" id="3.30.360.10">
    <property type="entry name" value="Dihydrodipicolinate Reductase, domain 2"/>
    <property type="match status" value="1"/>
</dbReference>
<dbReference type="Proteomes" id="UP000641588">
    <property type="component" value="Unassembled WGS sequence"/>
</dbReference>
<dbReference type="EMBL" id="WHOD01000020">
    <property type="protein sequence ID" value="NOU92681.1"/>
    <property type="molecule type" value="Genomic_DNA"/>
</dbReference>
<dbReference type="Pfam" id="PF01408">
    <property type="entry name" value="GFO_IDH_MocA"/>
    <property type="match status" value="1"/>
</dbReference>
<dbReference type="SUPFAM" id="SSF55347">
    <property type="entry name" value="Glyceraldehyde-3-phosphate dehydrogenase-like, C-terminal domain"/>
    <property type="match status" value="1"/>
</dbReference>
<name>A0A972GKX6_9BACL</name>
<reference evidence="3" key="1">
    <citation type="submission" date="2019-10" db="EMBL/GenBank/DDBJ databases">
        <title>Description of Paenibacillus glebae sp. nov.</title>
        <authorList>
            <person name="Carlier A."/>
            <person name="Qi S."/>
        </authorList>
    </citation>
    <scope>NUCLEOTIDE SEQUENCE</scope>
    <source>
        <strain evidence="3">LMG 31456</strain>
    </source>
</reference>
<evidence type="ECO:0000259" key="1">
    <source>
        <dbReference type="Pfam" id="PF01408"/>
    </source>
</evidence>
<dbReference type="InterPro" id="IPR036291">
    <property type="entry name" value="NAD(P)-bd_dom_sf"/>
</dbReference>
<proteinExistence type="predicted"/>
<dbReference type="SUPFAM" id="SSF51735">
    <property type="entry name" value="NAD(P)-binding Rossmann-fold domains"/>
    <property type="match status" value="1"/>
</dbReference>
<dbReference type="InterPro" id="IPR000683">
    <property type="entry name" value="Gfo/Idh/MocA-like_OxRdtase_N"/>
</dbReference>
<feature type="domain" description="Gfo/Idh/MocA-like oxidoreductase N-terminal" evidence="1">
    <location>
        <begin position="2"/>
        <end position="120"/>
    </location>
</feature>
<dbReference type="InterPro" id="IPR055170">
    <property type="entry name" value="GFO_IDH_MocA-like_dom"/>
</dbReference>